<dbReference type="InterPro" id="IPR017900">
    <property type="entry name" value="4Fe4S_Fe_S_CS"/>
</dbReference>
<keyword evidence="3" id="KW-0411">Iron-sulfur</keyword>
<name>A0A4Q2K2D4_9ACTN</name>
<organism evidence="5 6">
    <name type="scientific">Senegalimassilia faecalis</name>
    <dbReference type="NCBI Taxonomy" id="2509433"/>
    <lineage>
        <taxon>Bacteria</taxon>
        <taxon>Bacillati</taxon>
        <taxon>Actinomycetota</taxon>
        <taxon>Coriobacteriia</taxon>
        <taxon>Coriobacteriales</taxon>
        <taxon>Coriobacteriaceae</taxon>
        <taxon>Senegalimassilia</taxon>
    </lineage>
</organism>
<feature type="domain" description="4Fe-4S ferredoxin-type" evidence="4">
    <location>
        <begin position="313"/>
        <end position="343"/>
    </location>
</feature>
<evidence type="ECO:0000313" key="5">
    <source>
        <dbReference type="EMBL" id="RXZ54171.1"/>
    </source>
</evidence>
<dbReference type="InterPro" id="IPR017896">
    <property type="entry name" value="4Fe4S_Fe-S-bd"/>
</dbReference>
<keyword evidence="2" id="KW-0408">Iron</keyword>
<dbReference type="EMBL" id="SDPW01000001">
    <property type="protein sequence ID" value="RXZ54171.1"/>
    <property type="molecule type" value="Genomic_DNA"/>
</dbReference>
<dbReference type="PANTHER" id="PTHR43122">
    <property type="entry name" value="FERREDOXIN SUBUNIT OF PYRUVATE:FLAVODOXIN OXIDOREDUCTASE-RELATED"/>
    <property type="match status" value="1"/>
</dbReference>
<protein>
    <submittedName>
        <fullName evidence="5">4Fe-4S dicluster domain-containing protein</fullName>
    </submittedName>
</protein>
<feature type="domain" description="4Fe-4S ferredoxin-type" evidence="4">
    <location>
        <begin position="350"/>
        <end position="379"/>
    </location>
</feature>
<dbReference type="Pfam" id="PF00037">
    <property type="entry name" value="Fer4"/>
    <property type="match status" value="1"/>
</dbReference>
<dbReference type="PANTHER" id="PTHR43122:SF1">
    <property type="entry name" value="IRON-SULFUR-BINDING PROTEIN"/>
    <property type="match status" value="1"/>
</dbReference>
<feature type="domain" description="4Fe-4S ferredoxin-type" evidence="4">
    <location>
        <begin position="79"/>
        <end position="108"/>
    </location>
</feature>
<evidence type="ECO:0000313" key="6">
    <source>
        <dbReference type="Proteomes" id="UP000293345"/>
    </source>
</evidence>
<dbReference type="GO" id="GO:0046872">
    <property type="term" value="F:metal ion binding"/>
    <property type="evidence" value="ECO:0007669"/>
    <property type="project" value="UniProtKB-KW"/>
</dbReference>
<sequence>MIKKSAVQTSYGCCDTEYARGRGAMPSIANMLGLIEKVGSPFITVHQDRCALVRNRHADCLRCAGVCTSGCIHYDEQAEQLVITPELCIGCGTCATVCPTCCLEAHHPNDTEMIERCRTAARATGGTITIACGTRLSQAAGLYDTDKVVRVECLGRVEESVLTLMQSEGANIVLVHGQCAECEHRCGWNMLQTVLETEKTLLEAWRQPLNVRVSAKLPAATRRATDEAFDKSKRQAFEESGKDAARVGGVLADFAVSEITGAEFSPQKTKNYVKVMADGTLPHFLPDRRERLLDALATFGDPDDVMIDTRLWGHVIIDTEKCQSCRMCAAFCPTGALRKFGEDEGEGSEFGVEHYPGDCVKCHSCEKICPADAITISEEVFARELFAGATDAYYMKPVPVKRGQAHTIWKLQQTMCLTDQVYER</sequence>
<accession>A0A4Q2K2D4</accession>
<dbReference type="PROSITE" id="PS51379">
    <property type="entry name" value="4FE4S_FER_2"/>
    <property type="match status" value="3"/>
</dbReference>
<dbReference type="Gene3D" id="3.30.70.20">
    <property type="match status" value="2"/>
</dbReference>
<evidence type="ECO:0000259" key="4">
    <source>
        <dbReference type="PROSITE" id="PS51379"/>
    </source>
</evidence>
<reference evidence="5 6" key="1">
    <citation type="submission" date="2019-01" db="EMBL/GenBank/DDBJ databases">
        <title>Senegalimassilia sp. nov. KGMB04484 isolated human feces.</title>
        <authorList>
            <person name="Han K.-I."/>
            <person name="Kim J.-S."/>
            <person name="Lee K.C."/>
            <person name="Suh M.K."/>
            <person name="Eom M.K."/>
            <person name="Lee J.H."/>
            <person name="Park S.-H."/>
            <person name="Kang S.W."/>
            <person name="Park J.-E."/>
            <person name="Oh B.S."/>
            <person name="Yu S.Y."/>
            <person name="Choi S.-H."/>
            <person name="Lee D.H."/>
            <person name="Yoon H."/>
            <person name="Kim B.-Y."/>
            <person name="Lee J.H."/>
            <person name="Lee J.-S."/>
        </authorList>
    </citation>
    <scope>NUCLEOTIDE SEQUENCE [LARGE SCALE GENOMIC DNA]</scope>
    <source>
        <strain evidence="5 6">KGMB04484</strain>
    </source>
</reference>
<dbReference type="SUPFAM" id="SSF54862">
    <property type="entry name" value="4Fe-4S ferredoxins"/>
    <property type="match status" value="2"/>
</dbReference>
<keyword evidence="1" id="KW-0479">Metal-binding</keyword>
<comment type="caution">
    <text evidence="5">The sequence shown here is derived from an EMBL/GenBank/DDBJ whole genome shotgun (WGS) entry which is preliminary data.</text>
</comment>
<dbReference type="Pfam" id="PF12838">
    <property type="entry name" value="Fer4_7"/>
    <property type="match status" value="1"/>
</dbReference>
<dbReference type="AlphaFoldDB" id="A0A4Q2K2D4"/>
<evidence type="ECO:0000256" key="1">
    <source>
        <dbReference type="ARBA" id="ARBA00022723"/>
    </source>
</evidence>
<gene>
    <name evidence="5" type="ORF">ET524_06560</name>
</gene>
<dbReference type="GO" id="GO:0051536">
    <property type="term" value="F:iron-sulfur cluster binding"/>
    <property type="evidence" value="ECO:0007669"/>
    <property type="project" value="UniProtKB-KW"/>
</dbReference>
<evidence type="ECO:0000256" key="3">
    <source>
        <dbReference type="ARBA" id="ARBA00023014"/>
    </source>
</evidence>
<dbReference type="PROSITE" id="PS00198">
    <property type="entry name" value="4FE4S_FER_1"/>
    <property type="match status" value="2"/>
</dbReference>
<keyword evidence="6" id="KW-1185">Reference proteome</keyword>
<dbReference type="Proteomes" id="UP000293345">
    <property type="component" value="Unassembled WGS sequence"/>
</dbReference>
<evidence type="ECO:0000256" key="2">
    <source>
        <dbReference type="ARBA" id="ARBA00023004"/>
    </source>
</evidence>
<proteinExistence type="predicted"/>